<comment type="caution">
    <text evidence="1">The sequence shown here is derived from an EMBL/GenBank/DDBJ whole genome shotgun (WGS) entry which is preliminary data.</text>
</comment>
<keyword evidence="2" id="KW-1185">Reference proteome</keyword>
<gene>
    <name evidence="1" type="ORF">OM075_14920</name>
</gene>
<name>A0AAE3M5R5_9BACT</name>
<dbReference type="EMBL" id="JAPDPJ010000036">
    <property type="protein sequence ID" value="MCW3787766.1"/>
    <property type="molecule type" value="Genomic_DNA"/>
</dbReference>
<sequence length="264" mass="30412">MKYLIYIFLFCVALTSCEEDYPKSYEGLPYIRFSTDEQATSVYVQHQYVNYLYLGDETIVRDTIDIPVEIVGAAPEQDLHLSLEAFDSDDLSYPERIDRNTINAEAGVHYVPFDDAEMSDLLTFHAGRMQDTISVIILRDATLQESTYRLTFKLSDSENSIVADNDENRAVVYMADRLSQPSNWSSLLFTLGNYGFVKHEFMIRHSDLIWNDEDVEMIANDSFLSSYYKYKFMQDLEAENEALGENGPLKEADGSVVTFQYSYY</sequence>
<dbReference type="Pfam" id="PF16132">
    <property type="entry name" value="DUF4843"/>
    <property type="match status" value="1"/>
</dbReference>
<dbReference type="PROSITE" id="PS51257">
    <property type="entry name" value="PROKAR_LIPOPROTEIN"/>
    <property type="match status" value="1"/>
</dbReference>
<reference evidence="1" key="1">
    <citation type="submission" date="2022-10" db="EMBL/GenBank/DDBJ databases">
        <authorList>
            <person name="Yu W.X."/>
        </authorList>
    </citation>
    <scope>NUCLEOTIDE SEQUENCE</scope>
    <source>
        <strain evidence="1">AAT</strain>
    </source>
</reference>
<evidence type="ECO:0000313" key="1">
    <source>
        <dbReference type="EMBL" id="MCW3787766.1"/>
    </source>
</evidence>
<dbReference type="AlphaFoldDB" id="A0AAE3M5R5"/>
<accession>A0AAE3M5R5</accession>
<dbReference type="InterPro" id="IPR032299">
    <property type="entry name" value="DUF4843"/>
</dbReference>
<dbReference type="RefSeq" id="WP_301191330.1">
    <property type="nucleotide sequence ID" value="NZ_JAPDPJ010000036.1"/>
</dbReference>
<evidence type="ECO:0000313" key="2">
    <source>
        <dbReference type="Proteomes" id="UP001209229"/>
    </source>
</evidence>
<protein>
    <submittedName>
        <fullName evidence="1">DUF4843 domain-containing protein</fullName>
    </submittedName>
</protein>
<organism evidence="1 2">
    <name type="scientific">Plebeiibacterium sediminum</name>
    <dbReference type="NCBI Taxonomy" id="2992112"/>
    <lineage>
        <taxon>Bacteria</taxon>
        <taxon>Pseudomonadati</taxon>
        <taxon>Bacteroidota</taxon>
        <taxon>Bacteroidia</taxon>
        <taxon>Marinilabiliales</taxon>
        <taxon>Marinilabiliaceae</taxon>
        <taxon>Plebeiibacterium</taxon>
    </lineage>
</organism>
<dbReference type="Proteomes" id="UP001209229">
    <property type="component" value="Unassembled WGS sequence"/>
</dbReference>
<proteinExistence type="predicted"/>